<dbReference type="GO" id="GO:0051082">
    <property type="term" value="F:unfolded protein binding"/>
    <property type="evidence" value="ECO:0007669"/>
    <property type="project" value="TreeGrafter"/>
</dbReference>
<organism evidence="3">
    <name type="scientific">Aphanomyces invadans</name>
    <dbReference type="NCBI Taxonomy" id="157072"/>
    <lineage>
        <taxon>Eukaryota</taxon>
        <taxon>Sar</taxon>
        <taxon>Stramenopiles</taxon>
        <taxon>Oomycota</taxon>
        <taxon>Saprolegniomycetes</taxon>
        <taxon>Saprolegniales</taxon>
        <taxon>Verrucalvaceae</taxon>
        <taxon>Aphanomyces</taxon>
    </lineage>
</organism>
<evidence type="ECO:0000256" key="1">
    <source>
        <dbReference type="ARBA" id="ARBA00093634"/>
    </source>
</evidence>
<dbReference type="AlphaFoldDB" id="A0A024UQZ1"/>
<dbReference type="Pfam" id="PF21730">
    <property type="entry name" value="Vma22_CCDC115"/>
    <property type="match status" value="1"/>
</dbReference>
<dbReference type="EMBL" id="KI913953">
    <property type="protein sequence ID" value="ETW08272.1"/>
    <property type="molecule type" value="Genomic_DNA"/>
</dbReference>
<dbReference type="VEuPathDB" id="FungiDB:H310_00899"/>
<evidence type="ECO:0000256" key="2">
    <source>
        <dbReference type="SAM" id="MobiDB-lite"/>
    </source>
</evidence>
<gene>
    <name evidence="3" type="ORF">H310_00899</name>
</gene>
<dbReference type="InterPro" id="IPR040357">
    <property type="entry name" value="Vma22/CCDC115"/>
</dbReference>
<evidence type="ECO:0000313" key="3">
    <source>
        <dbReference type="EMBL" id="ETW08272.1"/>
    </source>
</evidence>
<dbReference type="RefSeq" id="XP_008862077.1">
    <property type="nucleotide sequence ID" value="XM_008863855.1"/>
</dbReference>
<name>A0A024UQZ1_9STRA</name>
<dbReference type="GeneID" id="20077949"/>
<dbReference type="PANTHER" id="PTHR31996">
    <property type="entry name" value="COILED-COIL DOMAIN-CONTAINING PROTEIN 115"/>
    <property type="match status" value="1"/>
</dbReference>
<dbReference type="OrthoDB" id="408631at2759"/>
<feature type="region of interest" description="Disordered" evidence="2">
    <location>
        <begin position="88"/>
        <end position="122"/>
    </location>
</feature>
<dbReference type="STRING" id="157072.A0A024UQZ1"/>
<dbReference type="GO" id="GO:0070072">
    <property type="term" value="P:vacuolar proton-transporting V-type ATPase complex assembly"/>
    <property type="evidence" value="ECO:0007669"/>
    <property type="project" value="InterPro"/>
</dbReference>
<accession>A0A024UQZ1</accession>
<dbReference type="PANTHER" id="PTHR31996:SF2">
    <property type="entry name" value="COILED-COIL DOMAIN-CONTAINING PROTEIN 115"/>
    <property type="match status" value="1"/>
</dbReference>
<protein>
    <recommendedName>
        <fullName evidence="1">Vacuolar ATPase assembly protein VMA22</fullName>
    </recommendedName>
</protein>
<proteinExistence type="predicted"/>
<sequence>MDKDLDALLLTSLDATAQYSRATLEASNTLRAAFFKLSAAKRSVATDVLSSFSFKETFDATTGVTVADEAYRVRKDWNQEQDAILQHEKRAAETTSSLSTEAALRHRKQKQAPATSQVDSTVDAVATTTTQSTLPTPIFWFAPMPSQDLRAAQAQFSQVLEQYIQTATLARQVTDAVRAVRHTSHK</sequence>
<reference evidence="3" key="1">
    <citation type="submission" date="2013-12" db="EMBL/GenBank/DDBJ databases">
        <title>The Genome Sequence of Aphanomyces invadans NJM9701.</title>
        <authorList>
            <consortium name="The Broad Institute Genomics Platform"/>
            <person name="Russ C."/>
            <person name="Tyler B."/>
            <person name="van West P."/>
            <person name="Dieguez-Uribeondo J."/>
            <person name="Young S.K."/>
            <person name="Zeng Q."/>
            <person name="Gargeya S."/>
            <person name="Fitzgerald M."/>
            <person name="Abouelleil A."/>
            <person name="Alvarado L."/>
            <person name="Chapman S.B."/>
            <person name="Gainer-Dewar J."/>
            <person name="Goldberg J."/>
            <person name="Griggs A."/>
            <person name="Gujja S."/>
            <person name="Hansen M."/>
            <person name="Howarth C."/>
            <person name="Imamovic A."/>
            <person name="Ireland A."/>
            <person name="Larimer J."/>
            <person name="McCowan C."/>
            <person name="Murphy C."/>
            <person name="Pearson M."/>
            <person name="Poon T.W."/>
            <person name="Priest M."/>
            <person name="Roberts A."/>
            <person name="Saif S."/>
            <person name="Shea T."/>
            <person name="Sykes S."/>
            <person name="Wortman J."/>
            <person name="Nusbaum C."/>
            <person name="Birren B."/>
        </authorList>
    </citation>
    <scope>NUCLEOTIDE SEQUENCE [LARGE SCALE GENOMIC DNA]</scope>
    <source>
        <strain evidence="3">NJM9701</strain>
    </source>
</reference>